<dbReference type="InterPro" id="IPR013651">
    <property type="entry name" value="ATP-grasp_RimK-type"/>
</dbReference>
<keyword evidence="1" id="KW-0067">ATP-binding</keyword>
<accession>A0A0U3PLF4</accession>
<dbReference type="Gene3D" id="3.30.470.20">
    <property type="entry name" value="ATP-grasp fold, B domain"/>
    <property type="match status" value="1"/>
</dbReference>
<protein>
    <recommendedName>
        <fullName evidence="2">ATP-grasp domain-containing protein</fullName>
    </recommendedName>
</protein>
<dbReference type="KEGG" id="pphr:APZ00_16080"/>
<keyword evidence="4" id="KW-1185">Reference proteome</keyword>
<sequence length="267" mass="30702">MLKDEEITGIYFRQPRAPAVPNGTADSDRLFVQREIKETLRGLWRLIDARKWLNHPRNLWLASNKLEQLAIAGKLGFRIPETCVTMSAARVRAFYDEHGGRIVCKAVKNGFSHEGDTVTLAMTRRVERAFIDNFDSYATVPMIYQREIIKAYDVRVTLIGDQLFPVAIHSQEREDTEVDWRLWDVSAFDLKHEQIELPQEVAAYCRAIAKHFNLGFAAIDLVHGTDGLFYFLEVNPNGQWAWIEQKTGYPIRDAIIDRLTMRSAAYA</sequence>
<dbReference type="Proteomes" id="UP000064921">
    <property type="component" value="Chromosome"/>
</dbReference>
<proteinExistence type="predicted"/>
<dbReference type="PANTHER" id="PTHR21621:SF0">
    <property type="entry name" value="BETA-CITRYLGLUTAMATE SYNTHASE B-RELATED"/>
    <property type="match status" value="1"/>
</dbReference>
<dbReference type="InterPro" id="IPR011761">
    <property type="entry name" value="ATP-grasp"/>
</dbReference>
<evidence type="ECO:0000259" key="2">
    <source>
        <dbReference type="PROSITE" id="PS50975"/>
    </source>
</evidence>
<feature type="domain" description="ATP-grasp" evidence="2">
    <location>
        <begin position="69"/>
        <end position="260"/>
    </location>
</feature>
<evidence type="ECO:0000313" key="3">
    <source>
        <dbReference type="EMBL" id="ALV28396.1"/>
    </source>
</evidence>
<dbReference type="PROSITE" id="PS50975">
    <property type="entry name" value="ATP_GRASP"/>
    <property type="match status" value="1"/>
</dbReference>
<organism evidence="3 4">
    <name type="scientific">Pannonibacter phragmitetus</name>
    <dbReference type="NCBI Taxonomy" id="121719"/>
    <lineage>
        <taxon>Bacteria</taxon>
        <taxon>Pseudomonadati</taxon>
        <taxon>Pseudomonadota</taxon>
        <taxon>Alphaproteobacteria</taxon>
        <taxon>Hyphomicrobiales</taxon>
        <taxon>Stappiaceae</taxon>
        <taxon>Pannonibacter</taxon>
    </lineage>
</organism>
<dbReference type="PANTHER" id="PTHR21621">
    <property type="entry name" value="RIBOSOMAL PROTEIN S6 MODIFICATION PROTEIN"/>
    <property type="match status" value="1"/>
</dbReference>
<dbReference type="GO" id="GO:0009432">
    <property type="term" value="P:SOS response"/>
    <property type="evidence" value="ECO:0007669"/>
    <property type="project" value="TreeGrafter"/>
</dbReference>
<dbReference type="AlphaFoldDB" id="A0A0U3PLF4"/>
<evidence type="ECO:0000256" key="1">
    <source>
        <dbReference type="PROSITE-ProRule" id="PRU00409"/>
    </source>
</evidence>
<dbReference type="Pfam" id="PF08443">
    <property type="entry name" value="RimK"/>
    <property type="match status" value="1"/>
</dbReference>
<dbReference type="GO" id="GO:0005737">
    <property type="term" value="C:cytoplasm"/>
    <property type="evidence" value="ECO:0007669"/>
    <property type="project" value="TreeGrafter"/>
</dbReference>
<dbReference type="EMBL" id="CP013068">
    <property type="protein sequence ID" value="ALV28396.1"/>
    <property type="molecule type" value="Genomic_DNA"/>
</dbReference>
<reference evidence="3 4" key="1">
    <citation type="submission" date="2015-10" db="EMBL/GenBank/DDBJ databases">
        <title>The world's first case of liver abscess caused by Pannonibacter phragmitetus.</title>
        <authorList>
            <person name="Ming D."/>
            <person name="Wang M."/>
            <person name="Zhou Y."/>
            <person name="Jiang T."/>
            <person name="Hu S."/>
        </authorList>
    </citation>
    <scope>NUCLEOTIDE SEQUENCE [LARGE SCALE GENOMIC DNA]</scope>
    <source>
        <strain evidence="3 4">31801</strain>
    </source>
</reference>
<dbReference type="GO" id="GO:0018169">
    <property type="term" value="F:ribosomal S6-glutamic acid ligase activity"/>
    <property type="evidence" value="ECO:0007669"/>
    <property type="project" value="TreeGrafter"/>
</dbReference>
<gene>
    <name evidence="3" type="ORF">APZ00_16080</name>
</gene>
<evidence type="ECO:0000313" key="4">
    <source>
        <dbReference type="Proteomes" id="UP000064921"/>
    </source>
</evidence>
<dbReference type="GO" id="GO:0046872">
    <property type="term" value="F:metal ion binding"/>
    <property type="evidence" value="ECO:0007669"/>
    <property type="project" value="InterPro"/>
</dbReference>
<keyword evidence="1" id="KW-0547">Nucleotide-binding</keyword>
<name>A0A0U3PLF4_9HYPH</name>
<dbReference type="SUPFAM" id="SSF56059">
    <property type="entry name" value="Glutathione synthetase ATP-binding domain-like"/>
    <property type="match status" value="1"/>
</dbReference>
<dbReference type="GO" id="GO:0005524">
    <property type="term" value="F:ATP binding"/>
    <property type="evidence" value="ECO:0007669"/>
    <property type="project" value="UniProtKB-UniRule"/>
</dbReference>